<feature type="transmembrane region" description="Helical" evidence="1">
    <location>
        <begin position="37"/>
        <end position="55"/>
    </location>
</feature>
<sequence length="65" mass="7802">MVVRRFELDPKTFLLLIPWDKDHLSYLSSKKGIGKQILPMPFFYSLIYINLFMLMEVGRKLSYEM</sequence>
<keyword evidence="1" id="KW-0472">Membrane</keyword>
<keyword evidence="1" id="KW-0812">Transmembrane</keyword>
<protein>
    <submittedName>
        <fullName evidence="2">Uncharacterized protein</fullName>
    </submittedName>
</protein>
<evidence type="ECO:0000256" key="1">
    <source>
        <dbReference type="SAM" id="Phobius"/>
    </source>
</evidence>
<reference evidence="2 3" key="1">
    <citation type="submission" date="2017-08" db="EMBL/GenBank/DDBJ databases">
        <authorList>
            <person name="de Groot N.N."/>
        </authorList>
    </citation>
    <scope>NUCLEOTIDE SEQUENCE [LARGE SCALE GENOMIC DNA]</scope>
    <source>
        <strain evidence="2 3">JC228</strain>
    </source>
</reference>
<name>A0A285CVT9_9BACI</name>
<keyword evidence="3" id="KW-1185">Reference proteome</keyword>
<evidence type="ECO:0000313" key="3">
    <source>
        <dbReference type="Proteomes" id="UP000219546"/>
    </source>
</evidence>
<dbReference type="EMBL" id="OAOP01000005">
    <property type="protein sequence ID" value="SNX71168.1"/>
    <property type="molecule type" value="Genomic_DNA"/>
</dbReference>
<accession>A0A285CVT9</accession>
<organism evidence="2 3">
    <name type="scientific">Bacillus oleivorans</name>
    <dbReference type="NCBI Taxonomy" id="1448271"/>
    <lineage>
        <taxon>Bacteria</taxon>
        <taxon>Bacillati</taxon>
        <taxon>Bacillota</taxon>
        <taxon>Bacilli</taxon>
        <taxon>Bacillales</taxon>
        <taxon>Bacillaceae</taxon>
        <taxon>Bacillus</taxon>
    </lineage>
</organism>
<dbReference type="AlphaFoldDB" id="A0A285CVT9"/>
<gene>
    <name evidence="2" type="ORF">SAMN05877753_10510</name>
</gene>
<dbReference type="Proteomes" id="UP000219546">
    <property type="component" value="Unassembled WGS sequence"/>
</dbReference>
<proteinExistence type="predicted"/>
<evidence type="ECO:0000313" key="2">
    <source>
        <dbReference type="EMBL" id="SNX71168.1"/>
    </source>
</evidence>
<keyword evidence="1" id="KW-1133">Transmembrane helix</keyword>